<dbReference type="InterPro" id="IPR050437">
    <property type="entry name" value="Ribos_protein_bS1-like"/>
</dbReference>
<dbReference type="FunFam" id="2.40.50.140:FF:000051">
    <property type="entry name" value="RNA-binding transcriptional accessory protein"/>
    <property type="match status" value="1"/>
</dbReference>
<dbReference type="SUPFAM" id="SSF50249">
    <property type="entry name" value="Nucleic acid-binding proteins"/>
    <property type="match status" value="4"/>
</dbReference>
<dbReference type="InterPro" id="IPR003029">
    <property type="entry name" value="S1_domain"/>
</dbReference>
<feature type="domain" description="S1 motif" evidence="5">
    <location>
        <begin position="284"/>
        <end position="351"/>
    </location>
</feature>
<sequence length="391" mass="41867">MVDDDDFAALFEQSVSGGGDRSSGKRLSPGESVQATVVQIGRQTVFVDVGTRSEGEIDVHELQNEKGELTVKVGDRLRAIVQTGGDRPKLVMRFGGSGGIGDLELALESGAPVTGTVTKAVKGGLEVQIGKTRAFCPASHVHVAYTPDISIYEGQSLAFKVLEIRDKGRSVVVSRKALLQEEREQKGKALLEQLAEGQIVTGTVQTIQPYGAFVDLGGVEGLIHISELGHGRVERVEDVVSVGEQIRVKVLTIEPGDGKVATRISLSLRQAEQGAGPAQAGSERKVVDAEVVKVETFGVFVETATSGGIVPTRELDLPPGGDPRRAYPVGKQVRVVAIGTDDKGRTRFSMRRVEETEARANFKQFRAKQSKGQNKRGDMGSFGELLKAKLE</sequence>
<dbReference type="STRING" id="391625.PPSIR1_16910"/>
<dbReference type="InterPro" id="IPR012340">
    <property type="entry name" value="NA-bd_OB-fold"/>
</dbReference>
<dbReference type="AlphaFoldDB" id="A6GGH5"/>
<keyword evidence="2 6" id="KW-0689">Ribosomal protein</keyword>
<dbReference type="GO" id="GO:0006412">
    <property type="term" value="P:translation"/>
    <property type="evidence" value="ECO:0007669"/>
    <property type="project" value="TreeGrafter"/>
</dbReference>
<accession>A6GGH5</accession>
<dbReference type="Pfam" id="PF00575">
    <property type="entry name" value="S1"/>
    <property type="match status" value="4"/>
</dbReference>
<dbReference type="EMBL" id="ABCS01000107">
    <property type="protein sequence ID" value="EDM75001.1"/>
    <property type="molecule type" value="Genomic_DNA"/>
</dbReference>
<dbReference type="eggNOG" id="COG0539">
    <property type="taxonomic scope" value="Bacteria"/>
</dbReference>
<name>A6GGH5_9BACT</name>
<gene>
    <name evidence="6" type="ORF">PPSIR1_16910</name>
</gene>
<comment type="similarity">
    <text evidence="1">Belongs to the bacterial ribosomal protein bS1 family.</text>
</comment>
<dbReference type="OrthoDB" id="9804077at2"/>
<dbReference type="GO" id="GO:0003729">
    <property type="term" value="F:mRNA binding"/>
    <property type="evidence" value="ECO:0007669"/>
    <property type="project" value="TreeGrafter"/>
</dbReference>
<feature type="domain" description="S1 motif" evidence="5">
    <location>
        <begin position="110"/>
        <end position="176"/>
    </location>
</feature>
<dbReference type="GO" id="GO:0005737">
    <property type="term" value="C:cytoplasm"/>
    <property type="evidence" value="ECO:0007669"/>
    <property type="project" value="UniProtKB-ARBA"/>
</dbReference>
<dbReference type="GO" id="GO:0003735">
    <property type="term" value="F:structural constituent of ribosome"/>
    <property type="evidence" value="ECO:0007669"/>
    <property type="project" value="TreeGrafter"/>
</dbReference>
<keyword evidence="7" id="KW-1185">Reference proteome</keyword>
<feature type="region of interest" description="Disordered" evidence="4">
    <location>
        <begin position="364"/>
        <end position="391"/>
    </location>
</feature>
<feature type="domain" description="S1 motif" evidence="5">
    <location>
        <begin position="30"/>
        <end position="81"/>
    </location>
</feature>
<dbReference type="InterPro" id="IPR035104">
    <property type="entry name" value="Ribosomal_protein_S1-like"/>
</dbReference>
<evidence type="ECO:0000256" key="1">
    <source>
        <dbReference type="ARBA" id="ARBA00006767"/>
    </source>
</evidence>
<proteinExistence type="inferred from homology"/>
<feature type="domain" description="S1 motif" evidence="5">
    <location>
        <begin position="197"/>
        <end position="269"/>
    </location>
</feature>
<dbReference type="Proteomes" id="UP000005801">
    <property type="component" value="Unassembled WGS sequence"/>
</dbReference>
<feature type="region of interest" description="Disordered" evidence="4">
    <location>
        <begin position="13"/>
        <end position="32"/>
    </location>
</feature>
<protein>
    <submittedName>
        <fullName evidence="6">Ribosomal protein S1</fullName>
    </submittedName>
</protein>
<dbReference type="PRINTS" id="PR00681">
    <property type="entry name" value="RIBOSOMALS1"/>
</dbReference>
<evidence type="ECO:0000256" key="3">
    <source>
        <dbReference type="ARBA" id="ARBA00023274"/>
    </source>
</evidence>
<evidence type="ECO:0000256" key="2">
    <source>
        <dbReference type="ARBA" id="ARBA00022980"/>
    </source>
</evidence>
<evidence type="ECO:0000259" key="5">
    <source>
        <dbReference type="PROSITE" id="PS50126"/>
    </source>
</evidence>
<dbReference type="PROSITE" id="PS50126">
    <property type="entry name" value="S1"/>
    <property type="match status" value="4"/>
</dbReference>
<keyword evidence="3" id="KW-0687">Ribonucleoprotein</keyword>
<organism evidence="6 7">
    <name type="scientific">Plesiocystis pacifica SIR-1</name>
    <dbReference type="NCBI Taxonomy" id="391625"/>
    <lineage>
        <taxon>Bacteria</taxon>
        <taxon>Pseudomonadati</taxon>
        <taxon>Myxococcota</taxon>
        <taxon>Polyangia</taxon>
        <taxon>Nannocystales</taxon>
        <taxon>Nannocystaceae</taxon>
        <taxon>Plesiocystis</taxon>
    </lineage>
</organism>
<evidence type="ECO:0000256" key="4">
    <source>
        <dbReference type="SAM" id="MobiDB-lite"/>
    </source>
</evidence>
<comment type="caution">
    <text evidence="6">The sequence shown here is derived from an EMBL/GenBank/DDBJ whole genome shotgun (WGS) entry which is preliminary data.</text>
</comment>
<dbReference type="PANTHER" id="PTHR10724:SF7">
    <property type="entry name" value="SMALL RIBOSOMAL SUBUNIT PROTEIN BS1C"/>
    <property type="match status" value="1"/>
</dbReference>
<dbReference type="Gene3D" id="2.40.50.140">
    <property type="entry name" value="Nucleic acid-binding proteins"/>
    <property type="match status" value="4"/>
</dbReference>
<dbReference type="RefSeq" id="WP_006975815.1">
    <property type="nucleotide sequence ID" value="NZ_ABCS01000107.1"/>
</dbReference>
<dbReference type="SMART" id="SM00316">
    <property type="entry name" value="S1"/>
    <property type="match status" value="4"/>
</dbReference>
<dbReference type="PANTHER" id="PTHR10724">
    <property type="entry name" value="30S RIBOSOMAL PROTEIN S1"/>
    <property type="match status" value="1"/>
</dbReference>
<reference evidence="6 7" key="1">
    <citation type="submission" date="2007-06" db="EMBL/GenBank/DDBJ databases">
        <authorList>
            <person name="Shimkets L."/>
            <person name="Ferriera S."/>
            <person name="Johnson J."/>
            <person name="Kravitz S."/>
            <person name="Beeson K."/>
            <person name="Sutton G."/>
            <person name="Rogers Y.-H."/>
            <person name="Friedman R."/>
            <person name="Frazier M."/>
            <person name="Venter J.C."/>
        </authorList>
    </citation>
    <scope>NUCLEOTIDE SEQUENCE [LARGE SCALE GENOMIC DNA]</scope>
    <source>
        <strain evidence="6 7">SIR-1</strain>
    </source>
</reference>
<evidence type="ECO:0000313" key="7">
    <source>
        <dbReference type="Proteomes" id="UP000005801"/>
    </source>
</evidence>
<dbReference type="CDD" id="cd04465">
    <property type="entry name" value="S1_RPS1_repeat_ec2_hs2"/>
    <property type="match status" value="1"/>
</dbReference>
<dbReference type="GO" id="GO:0005840">
    <property type="term" value="C:ribosome"/>
    <property type="evidence" value="ECO:0007669"/>
    <property type="project" value="UniProtKB-KW"/>
</dbReference>
<evidence type="ECO:0000313" key="6">
    <source>
        <dbReference type="EMBL" id="EDM75001.1"/>
    </source>
</evidence>